<dbReference type="EMBL" id="CAJZBQ010000038">
    <property type="protein sequence ID" value="CAG9325406.1"/>
    <property type="molecule type" value="Genomic_DNA"/>
</dbReference>
<comment type="caution">
    <text evidence="1">The sequence shown here is derived from an EMBL/GenBank/DDBJ whole genome shotgun (WGS) entry which is preliminary data.</text>
</comment>
<protein>
    <submittedName>
        <fullName evidence="1">Uncharacterized protein</fullName>
    </submittedName>
</protein>
<dbReference type="AlphaFoldDB" id="A0AAU9JHG6"/>
<dbReference type="Proteomes" id="UP001162131">
    <property type="component" value="Unassembled WGS sequence"/>
</dbReference>
<evidence type="ECO:0000313" key="2">
    <source>
        <dbReference type="Proteomes" id="UP001162131"/>
    </source>
</evidence>
<reference evidence="1" key="1">
    <citation type="submission" date="2021-09" db="EMBL/GenBank/DDBJ databases">
        <authorList>
            <consortium name="AG Swart"/>
            <person name="Singh M."/>
            <person name="Singh A."/>
            <person name="Seah K."/>
            <person name="Emmerich C."/>
        </authorList>
    </citation>
    <scope>NUCLEOTIDE SEQUENCE</scope>
    <source>
        <strain evidence="1">ATCC30299</strain>
    </source>
</reference>
<name>A0AAU9JHG6_9CILI</name>
<evidence type="ECO:0000313" key="1">
    <source>
        <dbReference type="EMBL" id="CAG9325406.1"/>
    </source>
</evidence>
<proteinExistence type="predicted"/>
<keyword evidence="2" id="KW-1185">Reference proteome</keyword>
<organism evidence="1 2">
    <name type="scientific">Blepharisma stoltei</name>
    <dbReference type="NCBI Taxonomy" id="1481888"/>
    <lineage>
        <taxon>Eukaryota</taxon>
        <taxon>Sar</taxon>
        <taxon>Alveolata</taxon>
        <taxon>Ciliophora</taxon>
        <taxon>Postciliodesmatophora</taxon>
        <taxon>Heterotrichea</taxon>
        <taxon>Heterotrichida</taxon>
        <taxon>Blepharismidae</taxon>
        <taxon>Blepharisma</taxon>
    </lineage>
</organism>
<gene>
    <name evidence="1" type="ORF">BSTOLATCC_MIC38869</name>
</gene>
<accession>A0AAU9JHG6</accession>
<sequence length="77" mass="9393">MMRNFAMKFLIYYYDIQFSRESLDIFFSNGEMCICCYFCWRHGEIMGATWKWRNMDGFSGEEQLKLMKTLNQSRITE</sequence>